<evidence type="ECO:0000256" key="4">
    <source>
        <dbReference type="ARBA" id="ARBA00022598"/>
    </source>
</evidence>
<evidence type="ECO:0000256" key="9">
    <source>
        <dbReference type="ARBA" id="ARBA00023128"/>
    </source>
</evidence>
<keyword evidence="8" id="KW-0809">Transit peptide</keyword>
<dbReference type="STRING" id="246404.A0A507EW66"/>
<evidence type="ECO:0000256" key="13">
    <source>
        <dbReference type="ARBA" id="ARBA00057761"/>
    </source>
</evidence>
<dbReference type="EMBL" id="QEAP01000390">
    <property type="protein sequence ID" value="TPX67610.1"/>
    <property type="molecule type" value="Genomic_DNA"/>
</dbReference>
<keyword evidence="10" id="KW-0030">Aminoacyl-tRNA synthetase</keyword>
<dbReference type="OrthoDB" id="4457at2759"/>
<evidence type="ECO:0000256" key="2">
    <source>
        <dbReference type="ARBA" id="ARBA00008226"/>
    </source>
</evidence>
<dbReference type="GO" id="GO:0006432">
    <property type="term" value="P:phenylalanyl-tRNA aminoacylation"/>
    <property type="evidence" value="ECO:0007669"/>
    <property type="project" value="InterPro"/>
</dbReference>
<dbReference type="GO" id="GO:0004826">
    <property type="term" value="F:phenylalanine-tRNA ligase activity"/>
    <property type="evidence" value="ECO:0007669"/>
    <property type="project" value="UniProtKB-EC"/>
</dbReference>
<dbReference type="InterPro" id="IPR004530">
    <property type="entry name" value="Phe-tRNA-synth_IIc_mito"/>
</dbReference>
<comment type="similarity">
    <text evidence="2">Belongs to the class-II aminoacyl-tRNA synthetase family.</text>
</comment>
<dbReference type="GO" id="GO:0005524">
    <property type="term" value="F:ATP binding"/>
    <property type="evidence" value="ECO:0007669"/>
    <property type="project" value="UniProtKB-KW"/>
</dbReference>
<reference evidence="17 18" key="1">
    <citation type="journal article" date="2019" name="Sci. Rep.">
        <title>Comparative genomics of chytrid fungi reveal insights into the obligate biotrophic and pathogenic lifestyle of Synchytrium endobioticum.</title>
        <authorList>
            <person name="van de Vossenberg B.T.L.H."/>
            <person name="Warris S."/>
            <person name="Nguyen H.D.T."/>
            <person name="van Gent-Pelzer M.P.E."/>
            <person name="Joly D.L."/>
            <person name="van de Geest H.C."/>
            <person name="Bonants P.J.M."/>
            <person name="Smith D.S."/>
            <person name="Levesque C.A."/>
            <person name="van der Lee T.A.J."/>
        </authorList>
    </citation>
    <scope>NUCLEOTIDE SEQUENCE [LARGE SCALE GENOMIC DNA]</scope>
    <source>
        <strain evidence="17 18">CBS 675.73</strain>
    </source>
</reference>
<comment type="caution">
    <text evidence="17">The sequence shown here is derived from an EMBL/GenBank/DDBJ whole genome shotgun (WGS) entry which is preliminary data.</text>
</comment>
<comment type="catalytic activity">
    <reaction evidence="12">
        <text>tRNA(Phe) + L-phenylalanine + ATP = L-phenylalanyl-tRNA(Phe) + AMP + diphosphate + H(+)</text>
        <dbReference type="Rhea" id="RHEA:19413"/>
        <dbReference type="Rhea" id="RHEA-COMP:9668"/>
        <dbReference type="Rhea" id="RHEA-COMP:9699"/>
        <dbReference type="ChEBI" id="CHEBI:15378"/>
        <dbReference type="ChEBI" id="CHEBI:30616"/>
        <dbReference type="ChEBI" id="CHEBI:33019"/>
        <dbReference type="ChEBI" id="CHEBI:58095"/>
        <dbReference type="ChEBI" id="CHEBI:78442"/>
        <dbReference type="ChEBI" id="CHEBI:78531"/>
        <dbReference type="ChEBI" id="CHEBI:456215"/>
        <dbReference type="EC" id="6.1.1.20"/>
    </reaction>
</comment>
<evidence type="ECO:0000256" key="3">
    <source>
        <dbReference type="ARBA" id="ARBA00012814"/>
    </source>
</evidence>
<evidence type="ECO:0000256" key="11">
    <source>
        <dbReference type="ARBA" id="ARBA00031194"/>
    </source>
</evidence>
<comment type="subcellular location">
    <subcellularLocation>
        <location evidence="1">Mitochondrion matrix</location>
    </subcellularLocation>
</comment>
<feature type="domain" description="Aminoacyl-transfer RNA synthetases class-II family profile" evidence="15">
    <location>
        <begin position="134"/>
        <end position="330"/>
    </location>
</feature>
<dbReference type="PROSITE" id="PS50862">
    <property type="entry name" value="AA_TRNA_LIGASE_II"/>
    <property type="match status" value="1"/>
</dbReference>
<dbReference type="GO" id="GO:0000049">
    <property type="term" value="F:tRNA binding"/>
    <property type="evidence" value="ECO:0007669"/>
    <property type="project" value="InterPro"/>
</dbReference>
<dbReference type="InterPro" id="IPR006195">
    <property type="entry name" value="aa-tRNA-synth_II"/>
</dbReference>
<evidence type="ECO:0000256" key="7">
    <source>
        <dbReference type="ARBA" id="ARBA00022917"/>
    </source>
</evidence>
<keyword evidence="6" id="KW-0067">ATP-binding</keyword>
<keyword evidence="7" id="KW-0648">Protein biosynthesis</keyword>
<dbReference type="InterPro" id="IPR036690">
    <property type="entry name" value="Fdx_antiC-bd_sf"/>
</dbReference>
<dbReference type="GO" id="GO:0005759">
    <property type="term" value="C:mitochondrial matrix"/>
    <property type="evidence" value="ECO:0007669"/>
    <property type="project" value="UniProtKB-SubCell"/>
</dbReference>
<evidence type="ECO:0000256" key="5">
    <source>
        <dbReference type="ARBA" id="ARBA00022741"/>
    </source>
</evidence>
<evidence type="ECO:0000256" key="14">
    <source>
        <dbReference type="ARBA" id="ARBA00073229"/>
    </source>
</evidence>
<dbReference type="FunFam" id="3.30.930.10:FF:000053">
    <property type="entry name" value="Phenylalanyl-tRNA synthetase mitochondrial"/>
    <property type="match status" value="1"/>
</dbReference>
<proteinExistence type="inferred from homology"/>
<gene>
    <name evidence="17" type="ORF">CcCBS67573_g07453</name>
</gene>
<evidence type="ECO:0000256" key="6">
    <source>
        <dbReference type="ARBA" id="ARBA00022840"/>
    </source>
</evidence>
<feature type="domain" description="FDX-ACB" evidence="16">
    <location>
        <begin position="338"/>
        <end position="377"/>
    </location>
</feature>
<evidence type="ECO:0000256" key="10">
    <source>
        <dbReference type="ARBA" id="ARBA00023146"/>
    </source>
</evidence>
<dbReference type="NCBIfam" id="TIGR00469">
    <property type="entry name" value="pheS_mito"/>
    <property type="match status" value="1"/>
</dbReference>
<dbReference type="SUPFAM" id="SSF54991">
    <property type="entry name" value="Anticodon-binding domain of PheRS"/>
    <property type="match status" value="1"/>
</dbReference>
<protein>
    <recommendedName>
        <fullName evidence="14">Phenylalanine--tRNA ligase, mitochondrial</fullName>
        <ecNumber evidence="3">6.1.1.20</ecNumber>
    </recommendedName>
    <alternativeName>
        <fullName evidence="11">Phenylalanyl-tRNA synthetase</fullName>
    </alternativeName>
</protein>
<dbReference type="InterPro" id="IPR005121">
    <property type="entry name" value="Fdx_antiC-bd"/>
</dbReference>
<dbReference type="InterPro" id="IPR045864">
    <property type="entry name" value="aa-tRNA-synth_II/BPL/LPL"/>
</dbReference>
<organism evidence="17 18">
    <name type="scientific">Chytriomyces confervae</name>
    <dbReference type="NCBI Taxonomy" id="246404"/>
    <lineage>
        <taxon>Eukaryota</taxon>
        <taxon>Fungi</taxon>
        <taxon>Fungi incertae sedis</taxon>
        <taxon>Chytridiomycota</taxon>
        <taxon>Chytridiomycota incertae sedis</taxon>
        <taxon>Chytridiomycetes</taxon>
        <taxon>Chytridiales</taxon>
        <taxon>Chytriomycetaceae</taxon>
        <taxon>Chytriomyces</taxon>
    </lineage>
</organism>
<dbReference type="Gene3D" id="3.30.70.380">
    <property type="entry name" value="Ferrodoxin-fold anticodon-binding domain"/>
    <property type="match status" value="1"/>
</dbReference>
<dbReference type="CDD" id="cd00496">
    <property type="entry name" value="PheRS_alpha_core"/>
    <property type="match status" value="1"/>
</dbReference>
<dbReference type="PANTHER" id="PTHR11538:SF41">
    <property type="entry name" value="PHENYLALANINE--TRNA LIGASE, MITOCHONDRIAL"/>
    <property type="match status" value="1"/>
</dbReference>
<dbReference type="EC" id="6.1.1.20" evidence="3"/>
<dbReference type="PROSITE" id="PS51447">
    <property type="entry name" value="FDX_ACB"/>
    <property type="match status" value="1"/>
</dbReference>
<dbReference type="InterPro" id="IPR002319">
    <property type="entry name" value="Phenylalanyl-tRNA_Synthase"/>
</dbReference>
<dbReference type="Pfam" id="PF01409">
    <property type="entry name" value="tRNA-synt_2d"/>
    <property type="match status" value="2"/>
</dbReference>
<name>A0A507EW66_9FUNG</name>
<evidence type="ECO:0000259" key="15">
    <source>
        <dbReference type="PROSITE" id="PS50862"/>
    </source>
</evidence>
<keyword evidence="9" id="KW-0496">Mitochondrion</keyword>
<keyword evidence="4 17" id="KW-0436">Ligase</keyword>
<evidence type="ECO:0000259" key="16">
    <source>
        <dbReference type="PROSITE" id="PS51447"/>
    </source>
</evidence>
<evidence type="ECO:0000313" key="18">
    <source>
        <dbReference type="Proteomes" id="UP000320333"/>
    </source>
</evidence>
<evidence type="ECO:0000256" key="1">
    <source>
        <dbReference type="ARBA" id="ARBA00004305"/>
    </source>
</evidence>
<dbReference type="PANTHER" id="PTHR11538">
    <property type="entry name" value="PHENYLALANYL-TRNA SYNTHETASE"/>
    <property type="match status" value="1"/>
</dbReference>
<dbReference type="Gene3D" id="3.30.930.10">
    <property type="entry name" value="Bira Bifunctional Protein, Domain 2"/>
    <property type="match status" value="1"/>
</dbReference>
<sequence length="377" mass="43047">MTSLRRFSTAARQVSILGRQFETDNLTNVSESVLTRIPRRLHKIPNHPIAIVKARIEAYFHKTNSRYAVLDSMSPAVSVADNFDRLLIAPDHSSRSPSDTYYINKDTVLRCHTSAHQHEVLASKASDTGYLLTADVYRRDEIDLSHYPIFHQMEGIRIFDKKSLLSESASDVFEPLPKGSYKFWHTMCTKVIDSTGLSNTSTNPIQPAHSQSDSEIVGAHLKRSLEGMVWELFGHDKNLQIRWIEAFFPFTSPSWEMEVYYQGKWLEVLGCGVMQQKILDDTGNSDKIGWAFGLGLERIAMVMFGIPDIRLFWSQDPRFLSQFDSHETKPVITFQPYSKYPSCYKDVSFWCPDGFHDNDMFEVVRDVAGDLAEDVAL</sequence>
<accession>A0A507EW66</accession>
<keyword evidence="18" id="KW-1185">Reference proteome</keyword>
<keyword evidence="5" id="KW-0547">Nucleotide-binding</keyword>
<dbReference type="Proteomes" id="UP000320333">
    <property type="component" value="Unassembled WGS sequence"/>
</dbReference>
<evidence type="ECO:0000256" key="8">
    <source>
        <dbReference type="ARBA" id="ARBA00022946"/>
    </source>
</evidence>
<dbReference type="SUPFAM" id="SSF55681">
    <property type="entry name" value="Class II aaRS and biotin synthetases"/>
    <property type="match status" value="1"/>
</dbReference>
<comment type="function">
    <text evidence="13">Is responsible for the charging of tRNA(Phe) with phenylalanine in mitochondrial translation.</text>
</comment>
<dbReference type="AlphaFoldDB" id="A0A507EW66"/>
<evidence type="ECO:0000256" key="12">
    <source>
        <dbReference type="ARBA" id="ARBA00049255"/>
    </source>
</evidence>
<evidence type="ECO:0000313" key="17">
    <source>
        <dbReference type="EMBL" id="TPX67610.1"/>
    </source>
</evidence>